<dbReference type="GeneID" id="32229677"/>
<feature type="transmembrane region" description="Helical" evidence="16">
    <location>
        <begin position="165"/>
        <end position="187"/>
    </location>
</feature>
<organism evidence="20">
    <name type="scientific">Euciroa cf. queenslandica STW-2017</name>
    <dbReference type="NCBI Taxonomy" id="1969321"/>
    <lineage>
        <taxon>Eukaryota</taxon>
        <taxon>Metazoa</taxon>
        <taxon>Spiralia</taxon>
        <taxon>Lophotrochozoa</taxon>
        <taxon>Mollusca</taxon>
        <taxon>Bivalvia</taxon>
        <taxon>Autobranchia</taxon>
        <taxon>Heteroconchia</taxon>
        <taxon>Euheterodonta</taxon>
        <taxon>Anomalodesmata</taxon>
        <taxon>Verticordioidea</taxon>
        <taxon>Euciroidae</taxon>
        <taxon>Euciroa</taxon>
    </lineage>
</organism>
<feature type="transmembrane region" description="Helical" evidence="16">
    <location>
        <begin position="375"/>
        <end position="393"/>
    </location>
</feature>
<keyword evidence="4 16" id="KW-0813">Transport</keyword>
<comment type="similarity">
    <text evidence="16">Belongs to the complex I subunit 5 family.</text>
</comment>
<evidence type="ECO:0000256" key="5">
    <source>
        <dbReference type="ARBA" id="ARBA00022660"/>
    </source>
</evidence>
<dbReference type="InterPro" id="IPR001516">
    <property type="entry name" value="Proton_antipo_N"/>
</dbReference>
<feature type="transmembrane region" description="Helical" evidence="16">
    <location>
        <begin position="109"/>
        <end position="128"/>
    </location>
</feature>
<evidence type="ECO:0000256" key="11">
    <source>
        <dbReference type="ARBA" id="ARBA00023027"/>
    </source>
</evidence>
<keyword evidence="7" id="KW-0999">Mitochondrion inner membrane</keyword>
<sequence length="564" mass="63606">MKLSPPMYKFWLFMMMFLIMGQLCLLMGAVSPVIFEWEITQLVSCNFVFPLLFDTYSVVFLTVVIIISSWVSFYSNTYMSGEIFISRFIWLVFFFVLSMSLLIMVPSAWAVMLGWDGLGLTSFLLVIYYQNKSSLSAGMITALTNRLGDIFLLINFSLLSGGGQWGFYYITAGCYGLALCISVAAITKSAQLPFSSWLPAAMAAPTPVSALVHSSTLVTAGVFLLFRLVHIIESSELLKYFLMYSSMCTLVMAGGCAVVENDIKKVVALSTLSQLSMMVFSLSLGLSDLAFFHMVVHALFKALLFMCVGIFIYMNGGKQDMRSIGVMWSQAPSVVACFSVSNFALCGLPFMGAFYSKDLIIESMYTFNLGVLPMMMIYIGTGLTLVYTLRLYFAMWGSTEGTPLTGMRCENTYFGGAEFAMVMSVLFCPFVVQLCVSLEENVFVNYYEKNMMWMVLITSFLFIVLVKKRELVLPYKLYHYISGMWFFQKISAQPLSSQVLNTSGKLLMSLDHGWNEIIGGRGAYKLFKMMMIMNQEFQWNLMTTKILSGLMFISCFLVWFLWFV</sequence>
<evidence type="ECO:0000256" key="9">
    <source>
        <dbReference type="ARBA" id="ARBA00022982"/>
    </source>
</evidence>
<evidence type="ECO:0000256" key="6">
    <source>
        <dbReference type="ARBA" id="ARBA00022692"/>
    </source>
</evidence>
<feature type="transmembrane region" description="Helical" evidence="16">
    <location>
        <begin position="241"/>
        <end position="259"/>
    </location>
</feature>
<dbReference type="EC" id="7.1.1.2" evidence="2 16"/>
<keyword evidence="11 16" id="KW-0520">NAD</keyword>
<gene>
    <name evidence="20" type="primary">ND5</name>
</gene>
<evidence type="ECO:0000313" key="20">
    <source>
        <dbReference type="EMBL" id="AQZ26118.1"/>
    </source>
</evidence>
<feature type="domain" description="NADH:quinone oxidoreductase/Mrp antiporter transmembrane" evidence="17">
    <location>
        <begin position="111"/>
        <end position="381"/>
    </location>
</feature>
<dbReference type="Pfam" id="PF00662">
    <property type="entry name" value="Proton_antipo_N"/>
    <property type="match status" value="1"/>
</dbReference>
<evidence type="ECO:0000256" key="8">
    <source>
        <dbReference type="ARBA" id="ARBA00022967"/>
    </source>
</evidence>
<accession>A0A1U9XPE4</accession>
<feature type="transmembrane region" description="Helical" evidence="16">
    <location>
        <begin position="413"/>
        <end position="438"/>
    </location>
</feature>
<evidence type="ECO:0000256" key="2">
    <source>
        <dbReference type="ARBA" id="ARBA00012944"/>
    </source>
</evidence>
<keyword evidence="10 16" id="KW-1133">Transmembrane helix</keyword>
<dbReference type="PANTHER" id="PTHR42829">
    <property type="entry name" value="NADH-UBIQUINONE OXIDOREDUCTASE CHAIN 5"/>
    <property type="match status" value="1"/>
</dbReference>
<comment type="catalytic activity">
    <reaction evidence="15 16">
        <text>a ubiquinone + NADH + 5 H(+)(in) = a ubiquinol + NAD(+) + 4 H(+)(out)</text>
        <dbReference type="Rhea" id="RHEA:29091"/>
        <dbReference type="Rhea" id="RHEA-COMP:9565"/>
        <dbReference type="Rhea" id="RHEA-COMP:9566"/>
        <dbReference type="ChEBI" id="CHEBI:15378"/>
        <dbReference type="ChEBI" id="CHEBI:16389"/>
        <dbReference type="ChEBI" id="CHEBI:17976"/>
        <dbReference type="ChEBI" id="CHEBI:57540"/>
        <dbReference type="ChEBI" id="CHEBI:57945"/>
        <dbReference type="EC" id="7.1.1.2"/>
    </reaction>
</comment>
<feature type="transmembrane region" description="Helical" evidence="16">
    <location>
        <begin position="450"/>
        <end position="466"/>
    </location>
</feature>
<evidence type="ECO:0000259" key="17">
    <source>
        <dbReference type="Pfam" id="PF00361"/>
    </source>
</evidence>
<evidence type="ECO:0000256" key="7">
    <source>
        <dbReference type="ARBA" id="ARBA00022792"/>
    </source>
</evidence>
<evidence type="ECO:0000256" key="3">
    <source>
        <dbReference type="ARBA" id="ARBA00021096"/>
    </source>
</evidence>
<evidence type="ECO:0000259" key="18">
    <source>
        <dbReference type="Pfam" id="PF00662"/>
    </source>
</evidence>
<dbReference type="RefSeq" id="YP_009353833.1">
    <property type="nucleotide sequence ID" value="NC_034301.1"/>
</dbReference>
<feature type="domain" description="NADH-Ubiquinone oxidoreductase (complex I) chain 5 N-terminal" evidence="18">
    <location>
        <begin position="44"/>
        <end position="88"/>
    </location>
</feature>
<dbReference type="InterPro" id="IPR010934">
    <property type="entry name" value="NADH_DH_su5_C"/>
</dbReference>
<dbReference type="GO" id="GO:0005743">
    <property type="term" value="C:mitochondrial inner membrane"/>
    <property type="evidence" value="ECO:0007669"/>
    <property type="project" value="UniProtKB-SubCell"/>
</dbReference>
<evidence type="ECO:0000259" key="19">
    <source>
        <dbReference type="Pfam" id="PF06455"/>
    </source>
</evidence>
<dbReference type="EMBL" id="KX815958">
    <property type="protein sequence ID" value="AQZ26118.1"/>
    <property type="molecule type" value="Genomic_DNA"/>
</dbReference>
<evidence type="ECO:0000256" key="14">
    <source>
        <dbReference type="ARBA" id="ARBA00023136"/>
    </source>
</evidence>
<keyword evidence="9" id="KW-0249">Electron transport</keyword>
<keyword evidence="8" id="KW-1278">Translocase</keyword>
<keyword evidence="13 16" id="KW-0496">Mitochondrion</keyword>
<dbReference type="PANTHER" id="PTHR42829:SF2">
    <property type="entry name" value="NADH-UBIQUINONE OXIDOREDUCTASE CHAIN 5"/>
    <property type="match status" value="1"/>
</dbReference>
<proteinExistence type="inferred from homology"/>
<geneLocation type="mitochondrion" evidence="20"/>
<protein>
    <recommendedName>
        <fullName evidence="3 16">NADH-ubiquinone oxidoreductase chain 5</fullName>
        <ecNumber evidence="2 16">7.1.1.2</ecNumber>
    </recommendedName>
</protein>
<feature type="transmembrane region" description="Helical" evidence="16">
    <location>
        <begin position="208"/>
        <end position="229"/>
    </location>
</feature>
<name>A0A1U9XPE4_9BIVA</name>
<evidence type="ECO:0000256" key="4">
    <source>
        <dbReference type="ARBA" id="ARBA00022448"/>
    </source>
</evidence>
<feature type="transmembrane region" description="Helical" evidence="16">
    <location>
        <begin position="12"/>
        <end position="35"/>
    </location>
</feature>
<feature type="transmembrane region" description="Helical" evidence="16">
    <location>
        <begin position="47"/>
        <end position="71"/>
    </location>
</feature>
<feature type="domain" description="NADH dehydrogenase subunit 5 C-terminal" evidence="19">
    <location>
        <begin position="387"/>
        <end position="557"/>
    </location>
</feature>
<dbReference type="GO" id="GO:0015990">
    <property type="term" value="P:electron transport coupled proton transport"/>
    <property type="evidence" value="ECO:0007669"/>
    <property type="project" value="TreeGrafter"/>
</dbReference>
<comment type="subcellular location">
    <subcellularLocation>
        <location evidence="1">Mitochondrion inner membrane</location>
        <topology evidence="1">Multi-pass membrane protein</topology>
    </subcellularLocation>
</comment>
<dbReference type="GO" id="GO:0008137">
    <property type="term" value="F:NADH dehydrogenase (ubiquinone) activity"/>
    <property type="evidence" value="ECO:0007669"/>
    <property type="project" value="UniProtKB-EC"/>
</dbReference>
<dbReference type="Pfam" id="PF00361">
    <property type="entry name" value="Proton_antipo_M"/>
    <property type="match status" value="1"/>
</dbReference>
<dbReference type="CTD" id="4540"/>
<evidence type="ECO:0000256" key="10">
    <source>
        <dbReference type="ARBA" id="ARBA00022989"/>
    </source>
</evidence>
<feature type="transmembrane region" description="Helical" evidence="16">
    <location>
        <begin position="539"/>
        <end position="562"/>
    </location>
</feature>
<dbReference type="PRINTS" id="PR01434">
    <property type="entry name" value="NADHDHGNASE5"/>
</dbReference>
<evidence type="ECO:0000256" key="13">
    <source>
        <dbReference type="ARBA" id="ARBA00023128"/>
    </source>
</evidence>
<dbReference type="InterPro" id="IPR001750">
    <property type="entry name" value="ND/Mrp_TM"/>
</dbReference>
<keyword evidence="12 16" id="KW-0830">Ubiquinone</keyword>
<dbReference type="InterPro" id="IPR003945">
    <property type="entry name" value="NU5C-like"/>
</dbReference>
<reference evidence="20" key="1">
    <citation type="journal article" date="2017" name="Mol. Phylogenet. Evol.">
        <title>Curious bivalves: Systematic utility and unusual properties of anomalodesmatan mitochondrial genomes.</title>
        <authorList>
            <person name="Williams S.T."/>
            <person name="Foster P.G."/>
            <person name="Hughes C."/>
            <person name="Harper E.M."/>
            <person name="Taylor J.D."/>
            <person name="Littlewood D.T."/>
            <person name="Dyal P."/>
            <person name="Hopkins K.P."/>
            <person name="Briscoe A.G."/>
        </authorList>
    </citation>
    <scope>NUCLEOTIDE SEQUENCE</scope>
</reference>
<feature type="transmembrane region" description="Helical" evidence="16">
    <location>
        <begin position="334"/>
        <end position="355"/>
    </location>
</feature>
<feature type="transmembrane region" description="Helical" evidence="16">
    <location>
        <begin position="83"/>
        <end position="103"/>
    </location>
</feature>
<keyword evidence="6 16" id="KW-0812">Transmembrane</keyword>
<keyword evidence="14 16" id="KW-0472">Membrane</keyword>
<evidence type="ECO:0000256" key="12">
    <source>
        <dbReference type="ARBA" id="ARBA00023075"/>
    </source>
</evidence>
<dbReference type="GO" id="GO:0003954">
    <property type="term" value="F:NADH dehydrogenase activity"/>
    <property type="evidence" value="ECO:0007669"/>
    <property type="project" value="TreeGrafter"/>
</dbReference>
<evidence type="ECO:0000256" key="16">
    <source>
        <dbReference type="RuleBase" id="RU003404"/>
    </source>
</evidence>
<dbReference type="GO" id="GO:0042773">
    <property type="term" value="P:ATP synthesis coupled electron transport"/>
    <property type="evidence" value="ECO:0007669"/>
    <property type="project" value="InterPro"/>
</dbReference>
<comment type="function">
    <text evidence="16">Core subunit of the mitochondrial membrane respiratory chain NADH dehydrogenase (Complex I) which catalyzes electron transfer from NADH through the respiratory chain, using ubiquinone as an electron acceptor. Essential for the catalytic activity and assembly of complex I.</text>
</comment>
<evidence type="ECO:0000256" key="15">
    <source>
        <dbReference type="ARBA" id="ARBA00049551"/>
    </source>
</evidence>
<dbReference type="AlphaFoldDB" id="A0A1U9XPE4"/>
<feature type="transmembrane region" description="Helical" evidence="16">
    <location>
        <begin position="290"/>
        <end position="313"/>
    </location>
</feature>
<evidence type="ECO:0000256" key="1">
    <source>
        <dbReference type="ARBA" id="ARBA00004448"/>
    </source>
</evidence>
<dbReference type="Pfam" id="PF06455">
    <property type="entry name" value="NADH5_C"/>
    <property type="match status" value="1"/>
</dbReference>
<keyword evidence="5" id="KW-0679">Respiratory chain</keyword>